<organism evidence="1 2">
    <name type="scientific">Actinidia rufa</name>
    <dbReference type="NCBI Taxonomy" id="165716"/>
    <lineage>
        <taxon>Eukaryota</taxon>
        <taxon>Viridiplantae</taxon>
        <taxon>Streptophyta</taxon>
        <taxon>Embryophyta</taxon>
        <taxon>Tracheophyta</taxon>
        <taxon>Spermatophyta</taxon>
        <taxon>Magnoliopsida</taxon>
        <taxon>eudicotyledons</taxon>
        <taxon>Gunneridae</taxon>
        <taxon>Pentapetalae</taxon>
        <taxon>asterids</taxon>
        <taxon>Ericales</taxon>
        <taxon>Actinidiaceae</taxon>
        <taxon>Actinidia</taxon>
    </lineage>
</organism>
<accession>A0A7J0FQG2</accession>
<reference evidence="1 2" key="1">
    <citation type="submission" date="2019-07" db="EMBL/GenBank/DDBJ databases">
        <title>De Novo Assembly of kiwifruit Actinidia rufa.</title>
        <authorList>
            <person name="Sugita-Konishi S."/>
            <person name="Sato K."/>
            <person name="Mori E."/>
            <person name="Abe Y."/>
            <person name="Kisaki G."/>
            <person name="Hamano K."/>
            <person name="Suezawa K."/>
            <person name="Otani M."/>
            <person name="Fukuda T."/>
            <person name="Manabe T."/>
            <person name="Gomi K."/>
            <person name="Tabuchi M."/>
            <person name="Akimitsu K."/>
            <person name="Kataoka I."/>
        </authorList>
    </citation>
    <scope>NUCLEOTIDE SEQUENCE [LARGE SCALE GENOMIC DNA]</scope>
    <source>
        <strain evidence="2">cv. Fuchu</strain>
    </source>
</reference>
<comment type="caution">
    <text evidence="1">The sequence shown here is derived from an EMBL/GenBank/DDBJ whole genome shotgun (WGS) entry which is preliminary data.</text>
</comment>
<protein>
    <submittedName>
        <fullName evidence="1">Uncharacterized protein</fullName>
    </submittedName>
</protein>
<evidence type="ECO:0000313" key="2">
    <source>
        <dbReference type="Proteomes" id="UP000585474"/>
    </source>
</evidence>
<sequence>MAHPHLPEGIQVIIPGEYMEGGTIVLLDEVRETVTRNLIGILVYPP</sequence>
<dbReference type="EMBL" id="BJWL01000014">
    <property type="protein sequence ID" value="GFZ00963.1"/>
    <property type="molecule type" value="Genomic_DNA"/>
</dbReference>
<name>A0A7J0FQG2_9ERIC</name>
<dbReference type="Proteomes" id="UP000585474">
    <property type="component" value="Unassembled WGS sequence"/>
</dbReference>
<keyword evidence="2" id="KW-1185">Reference proteome</keyword>
<proteinExistence type="predicted"/>
<evidence type="ECO:0000313" key="1">
    <source>
        <dbReference type="EMBL" id="GFZ00963.1"/>
    </source>
</evidence>
<dbReference type="AlphaFoldDB" id="A0A7J0FQG2"/>
<gene>
    <name evidence="1" type="ORF">Acr_14g0005980</name>
</gene>